<comment type="caution">
    <text evidence="2">The sequence shown here is derived from an EMBL/GenBank/DDBJ whole genome shotgun (WGS) entry which is preliminary data.</text>
</comment>
<dbReference type="AlphaFoldDB" id="A0A9X1TI11"/>
<proteinExistence type="predicted"/>
<gene>
    <name evidence="2" type="ORF">LXM26_29485</name>
</gene>
<accession>A0A9X1TI11</accession>
<keyword evidence="1" id="KW-0175">Coiled coil</keyword>
<dbReference type="RefSeq" id="WP_234658707.1">
    <property type="nucleotide sequence ID" value="NZ_CP094997.1"/>
</dbReference>
<dbReference type="EMBL" id="JAJTTC010000012">
    <property type="protein sequence ID" value="MCF0065682.1"/>
    <property type="molecule type" value="Genomic_DNA"/>
</dbReference>
<organism evidence="2 3">
    <name type="scientific">Dyadobacter chenwenxiniae</name>
    <dbReference type="NCBI Taxonomy" id="2906456"/>
    <lineage>
        <taxon>Bacteria</taxon>
        <taxon>Pseudomonadati</taxon>
        <taxon>Bacteroidota</taxon>
        <taxon>Cytophagia</taxon>
        <taxon>Cytophagales</taxon>
        <taxon>Spirosomataceae</taxon>
        <taxon>Dyadobacter</taxon>
    </lineage>
</organism>
<reference evidence="2" key="1">
    <citation type="submission" date="2021-12" db="EMBL/GenBank/DDBJ databases">
        <title>Novel species in genus Dyadobacter.</title>
        <authorList>
            <person name="Ma C."/>
        </authorList>
    </citation>
    <scope>NUCLEOTIDE SEQUENCE</scope>
    <source>
        <strain evidence="2">LJ419</strain>
    </source>
</reference>
<protein>
    <submittedName>
        <fullName evidence="2">Uncharacterized protein</fullName>
    </submittedName>
</protein>
<feature type="coiled-coil region" evidence="1">
    <location>
        <begin position="176"/>
        <end position="203"/>
    </location>
</feature>
<sequence length="361" mass="40597">MEISFRSLIKNLVDVIQAAVSDRSKSDEDLRSILLFINEVSRVVDQAFTNVFATLVKYKTIDSHILTSENLPVLANELEELRTRHYFKKTNDICGQLAQLRLQYESEIAYKLDPHVKYKNDWESLFGLLEEREGRIVQLVDRSIARLQSALFTLTKYQGFDTYYYQPQGLKEGQTIQSVRLVAREISQEIEEALTEINSIKNNIIGLSGRPGLLELVNVDRYRLIQTAVYMTQNDNSKHINVHNENSPGAITNVADYMADVTNHVNQQLGSANSPTELKELVIQLSERIAALSSDIDTKTAETLGKDVKALSEELASTTPRKSWFSMAIESIKNVVVPLGEIAKPVLETIAKLTPLLLAAS</sequence>
<evidence type="ECO:0000313" key="3">
    <source>
        <dbReference type="Proteomes" id="UP001139000"/>
    </source>
</evidence>
<evidence type="ECO:0000256" key="1">
    <source>
        <dbReference type="SAM" id="Coils"/>
    </source>
</evidence>
<keyword evidence="3" id="KW-1185">Reference proteome</keyword>
<evidence type="ECO:0000313" key="2">
    <source>
        <dbReference type="EMBL" id="MCF0065682.1"/>
    </source>
</evidence>
<dbReference type="Proteomes" id="UP001139000">
    <property type="component" value="Unassembled WGS sequence"/>
</dbReference>
<name>A0A9X1TI11_9BACT</name>